<dbReference type="PANTHER" id="PTHR34916">
    <property type="entry name" value="GI:13385330"/>
    <property type="match status" value="1"/>
</dbReference>
<dbReference type="OrthoDB" id="10024479at2759"/>
<feature type="region of interest" description="Disordered" evidence="2">
    <location>
        <begin position="127"/>
        <end position="157"/>
    </location>
</feature>
<evidence type="ECO:0000259" key="3">
    <source>
        <dbReference type="Pfam" id="PF15739"/>
    </source>
</evidence>
<dbReference type="Pfam" id="PF15739">
    <property type="entry name" value="TSNAXIP1_N"/>
    <property type="match status" value="1"/>
</dbReference>
<organism evidence="4">
    <name type="scientific">Castor canadensis</name>
    <name type="common">American beaver</name>
    <dbReference type="NCBI Taxonomy" id="51338"/>
    <lineage>
        <taxon>Eukaryota</taxon>
        <taxon>Metazoa</taxon>
        <taxon>Chordata</taxon>
        <taxon>Craniata</taxon>
        <taxon>Vertebrata</taxon>
        <taxon>Euteleostomi</taxon>
        <taxon>Mammalia</taxon>
        <taxon>Eutheria</taxon>
        <taxon>Euarchontoglires</taxon>
        <taxon>Glires</taxon>
        <taxon>Rodentia</taxon>
        <taxon>Castorimorpha</taxon>
        <taxon>Castoridae</taxon>
        <taxon>Castor</taxon>
    </lineage>
</organism>
<name>A0A8B7U400_CASCN</name>
<proteinExistence type="predicted"/>
<dbReference type="InterPro" id="IPR032755">
    <property type="entry name" value="TSNAXIP1_N"/>
</dbReference>
<evidence type="ECO:0000256" key="2">
    <source>
        <dbReference type="SAM" id="MobiDB-lite"/>
    </source>
</evidence>
<dbReference type="PANTHER" id="PTHR34916:SF1">
    <property type="entry name" value="GI:13385330"/>
    <property type="match status" value="1"/>
</dbReference>
<dbReference type="AlphaFoldDB" id="A0A8B7U400"/>
<feature type="compositionally biased region" description="Basic and acidic residues" evidence="2">
    <location>
        <begin position="129"/>
        <end position="141"/>
    </location>
</feature>
<gene>
    <name evidence="4" type="primary">LOC109683044</name>
</gene>
<accession>A0A8B7U400</accession>
<protein>
    <submittedName>
        <fullName evidence="4">Uncharacterized protein C6orf118-like</fullName>
    </submittedName>
</protein>
<keyword evidence="1" id="KW-0175">Coiled coil</keyword>
<evidence type="ECO:0000313" key="4">
    <source>
        <dbReference type="RefSeq" id="XP_020014274.1"/>
    </source>
</evidence>
<dbReference type="KEGG" id="ccan:109683044"/>
<dbReference type="CTD" id="681210"/>
<reference evidence="4" key="1">
    <citation type="submission" date="2025-08" db="UniProtKB">
        <authorList>
            <consortium name="RefSeq"/>
        </authorList>
    </citation>
    <scope>IDENTIFICATION</scope>
    <source>
        <tissue evidence="4">Leukocyte</tissue>
    </source>
</reference>
<feature type="domain" description="Translin-associated factor X-interacting protein 1 N-terminal" evidence="3">
    <location>
        <begin position="235"/>
        <end position="282"/>
    </location>
</feature>
<dbReference type="RefSeq" id="XP_020014274.1">
    <property type="nucleotide sequence ID" value="XM_020158685.1"/>
</dbReference>
<evidence type="ECO:0000256" key="1">
    <source>
        <dbReference type="ARBA" id="ARBA00023054"/>
    </source>
</evidence>
<sequence length="537" mass="59685">MSRPQVYLKWKHCETPSVRTLCNLTKLLNRLQKEHKEDVHLYTAGHLSPSQLYRPPEAILCHGHSANRPRWKAASHRVATRVGKPPDATAKLQDALAYFTINTALLPEDGQGTRLFRFLNPKTPTAFESKQDFIPKKPLQKEDEEGGEGSPETRRREELRLPEMKVLKYRPVASSRQCAVSPPGKDSYQYLSSYLGGITKADSYRKFLSFQKEVLRKQDLLNSNFSVSKVSKSHEKKLEKALQKICTCHPQQLNRLQVFGEIFKDICDSSLIFGDLLKEVKALLADAQGLEKSPVHTADVDRAREELRKLTKDIKEALEHNDKGVGSPDCSLQLAEHVGLSPIDGLHVLAMSTEEVERCGRSKTCILGHPLGVFWEEDDSSGSPSSPPSGWLWRFPFHIHGTSSSKLLQCCLVSLCCQERIGLGATLLKQGGVPSPSAQVCDWQRTTEQDAGNLQTACVKHSWHDQCSSPQTQGRNLVTLDRLTACYSIFLAGTVMEACVGDLPFMLESKKGVSSPPSSGSCPGQAHNWLLARTPVI</sequence>